<dbReference type="OrthoDB" id="1049480at2"/>
<proteinExistence type="predicted"/>
<feature type="transmembrane region" description="Helical" evidence="1">
    <location>
        <begin position="151"/>
        <end position="170"/>
    </location>
</feature>
<dbReference type="RefSeq" id="WP_013187599.1">
    <property type="nucleotide sequence ID" value="NC_014230.1"/>
</dbReference>
<dbReference type="STRING" id="216432.CA2559_09278"/>
<dbReference type="EMBL" id="CP002046">
    <property type="protein sequence ID" value="EAP86214.1"/>
    <property type="molecule type" value="Genomic_DNA"/>
</dbReference>
<sequence length="296" mass="33852">MKDNSIQFKRQRELGEIITDTFKFFRENYKALFKALIKNVGPFFLILVAATIYYNYSTLGSLASGELFKTFDTGMGLGNLFASMAFLIISILIYYALLYGTILNFIKDYIQNDGSISQSNISYQVKYTFWELIGLGVVSSIILFLGLALCVIPGIYVMVPLTLVFAILIFEKKDILGSISHSFQLIKSNWWMSFITIFIFGILLYIIGLVVQIPMFMYTFVKAFTISSEISQGDPSSMFDWVYVTLSVISNVFQYLLYIFYAIMTSFLYFNLNERKNYTGTIETIDNLGNRSNSEL</sequence>
<evidence type="ECO:0000313" key="2">
    <source>
        <dbReference type="EMBL" id="EAP86214.1"/>
    </source>
</evidence>
<keyword evidence="1" id="KW-0812">Transmembrane</keyword>
<keyword evidence="1" id="KW-0472">Membrane</keyword>
<feature type="transmembrane region" description="Helical" evidence="1">
    <location>
        <begin position="241"/>
        <end position="270"/>
    </location>
</feature>
<evidence type="ECO:0008006" key="4">
    <source>
        <dbReference type="Google" id="ProtNLM"/>
    </source>
</evidence>
<name>A3U8S8_CROAH</name>
<dbReference type="Proteomes" id="UP000002297">
    <property type="component" value="Chromosome"/>
</dbReference>
<keyword evidence="1" id="KW-1133">Transmembrane helix</keyword>
<evidence type="ECO:0000313" key="3">
    <source>
        <dbReference type="Proteomes" id="UP000002297"/>
    </source>
</evidence>
<feature type="transmembrane region" description="Helical" evidence="1">
    <location>
        <begin position="191"/>
        <end position="221"/>
    </location>
</feature>
<keyword evidence="3" id="KW-1185">Reference proteome</keyword>
<feature type="transmembrane region" description="Helical" evidence="1">
    <location>
        <begin position="76"/>
        <end position="106"/>
    </location>
</feature>
<gene>
    <name evidence="2" type="ordered locus">CA2559_09278</name>
</gene>
<dbReference type="HOGENOM" id="CLU_081217_0_0_10"/>
<feature type="transmembrane region" description="Helical" evidence="1">
    <location>
        <begin position="127"/>
        <end position="145"/>
    </location>
</feature>
<dbReference type="GeneID" id="89453600"/>
<dbReference type="AlphaFoldDB" id="A3U8S8"/>
<organism evidence="2 3">
    <name type="scientific">Croceibacter atlanticus (strain ATCC BAA-628 / JCM 21780 / CIP 108009 / IAM 15332 / KCTC 12090 / HTCC2559)</name>
    <dbReference type="NCBI Taxonomy" id="216432"/>
    <lineage>
        <taxon>Bacteria</taxon>
        <taxon>Pseudomonadati</taxon>
        <taxon>Bacteroidota</taxon>
        <taxon>Flavobacteriia</taxon>
        <taxon>Flavobacteriales</taxon>
        <taxon>Flavobacteriaceae</taxon>
        <taxon>Croceibacter</taxon>
    </lineage>
</organism>
<evidence type="ECO:0000256" key="1">
    <source>
        <dbReference type="SAM" id="Phobius"/>
    </source>
</evidence>
<protein>
    <recommendedName>
        <fullName evidence="4">Glycerophosphoryl diester phosphodiesterase membrane domain-containing protein</fullName>
    </recommendedName>
</protein>
<dbReference type="eggNOG" id="COG1377">
    <property type="taxonomic scope" value="Bacteria"/>
</dbReference>
<reference evidence="2 3" key="1">
    <citation type="journal article" date="2010" name="J. Bacteriol.">
        <title>The complete genome sequence of Croceibacter atlanticus HTCC2559T.</title>
        <authorList>
            <person name="Oh H.M."/>
            <person name="Kang I."/>
            <person name="Ferriera S."/>
            <person name="Giovannoni S.J."/>
            <person name="Cho J.C."/>
        </authorList>
    </citation>
    <scope>NUCLEOTIDE SEQUENCE [LARGE SCALE GENOMIC DNA]</scope>
    <source>
        <strain evidence="3">ATCC BAA-628 / HTCC2559 / KCTC 12090</strain>
    </source>
</reference>
<dbReference type="KEGG" id="cat:CA2559_09278"/>
<accession>A3U8S8</accession>
<feature type="transmembrane region" description="Helical" evidence="1">
    <location>
        <begin position="36"/>
        <end position="56"/>
    </location>
</feature>